<gene>
    <name evidence="2" type="ORF">EUGRSUZ_A01079</name>
</gene>
<reference evidence="2" key="1">
    <citation type="submission" date="2013-07" db="EMBL/GenBank/DDBJ databases">
        <title>The genome of Eucalyptus grandis.</title>
        <authorList>
            <person name="Schmutz J."/>
            <person name="Hayes R."/>
            <person name="Myburg A."/>
            <person name="Tuskan G."/>
            <person name="Grattapaglia D."/>
            <person name="Rokhsar D.S."/>
        </authorList>
    </citation>
    <scope>NUCLEOTIDE SEQUENCE</scope>
    <source>
        <tissue evidence="2">Leaf extractions</tissue>
    </source>
</reference>
<evidence type="ECO:0000313" key="2">
    <source>
        <dbReference type="EMBL" id="KCW88722.1"/>
    </source>
</evidence>
<dbReference type="AlphaFoldDB" id="A0A059DDR7"/>
<dbReference type="EMBL" id="KK198753">
    <property type="protein sequence ID" value="KCW88722.1"/>
    <property type="molecule type" value="Genomic_DNA"/>
</dbReference>
<dbReference type="InParanoid" id="A0A059DDR7"/>
<organism evidence="2">
    <name type="scientific">Eucalyptus grandis</name>
    <name type="common">Flooded gum</name>
    <dbReference type="NCBI Taxonomy" id="71139"/>
    <lineage>
        <taxon>Eukaryota</taxon>
        <taxon>Viridiplantae</taxon>
        <taxon>Streptophyta</taxon>
        <taxon>Embryophyta</taxon>
        <taxon>Tracheophyta</taxon>
        <taxon>Spermatophyta</taxon>
        <taxon>Magnoliopsida</taxon>
        <taxon>eudicotyledons</taxon>
        <taxon>Gunneridae</taxon>
        <taxon>Pentapetalae</taxon>
        <taxon>rosids</taxon>
        <taxon>malvids</taxon>
        <taxon>Myrtales</taxon>
        <taxon>Myrtaceae</taxon>
        <taxon>Myrtoideae</taxon>
        <taxon>Eucalypteae</taxon>
        <taxon>Eucalyptus</taxon>
    </lineage>
</organism>
<proteinExistence type="predicted"/>
<evidence type="ECO:0000256" key="1">
    <source>
        <dbReference type="SAM" id="MobiDB-lite"/>
    </source>
</evidence>
<protein>
    <submittedName>
        <fullName evidence="2">Uncharacterized protein</fullName>
    </submittedName>
</protein>
<accession>A0A059DDR7</accession>
<feature type="compositionally biased region" description="Basic and acidic residues" evidence="1">
    <location>
        <begin position="53"/>
        <end position="65"/>
    </location>
</feature>
<feature type="region of interest" description="Disordered" evidence="1">
    <location>
        <begin position="33"/>
        <end position="65"/>
    </location>
</feature>
<dbReference type="Gramene" id="KCW88722">
    <property type="protein sequence ID" value="KCW88722"/>
    <property type="gene ID" value="EUGRSUZ_A01079"/>
</dbReference>
<sequence length="128" mass="14498">MGGGNKNHAEMGIRLEVHCIKDGLLLWEKRSCSSRATRQSKPRSTRVRPGQESWERDHRSDEPPKAESVVLVLSSWLVASGEGVHVRGFSPSFRETRRCTRPFGLALRVERTRNQCSISAKESRRNKG</sequence>
<name>A0A059DDR7_EUCGR</name>